<dbReference type="GO" id="GO:0051903">
    <property type="term" value="F:S-(hydroxymethyl)glutathione dehydrogenase [NAD(P)+] activity"/>
    <property type="evidence" value="ECO:0007669"/>
    <property type="project" value="TreeGrafter"/>
</dbReference>
<keyword evidence="5" id="KW-1185">Reference proteome</keyword>
<evidence type="ECO:0000256" key="1">
    <source>
        <dbReference type="ARBA" id="ARBA00001947"/>
    </source>
</evidence>
<reference evidence="5" key="2">
    <citation type="journal article" date="2017" name="Sci. Adv.">
        <title>A tail of two voltages: Proteomic comparison of the three electric organs of the electric eel.</title>
        <authorList>
            <person name="Traeger L.L."/>
            <person name="Sabat G."/>
            <person name="Barrett-Wilt G.A."/>
            <person name="Wells G.B."/>
            <person name="Sussman M.R."/>
        </authorList>
    </citation>
    <scope>NUCLEOTIDE SEQUENCE [LARGE SCALE GENOMIC DNA]</scope>
</reference>
<dbReference type="GO" id="GO:0005829">
    <property type="term" value="C:cytosol"/>
    <property type="evidence" value="ECO:0007669"/>
    <property type="project" value="TreeGrafter"/>
</dbReference>
<dbReference type="PANTHER" id="PTHR43880:SF3">
    <property type="entry name" value="ALCOHOL DEHYDROGENASE 8A-RELATED"/>
    <property type="match status" value="1"/>
</dbReference>
<reference evidence="4" key="5">
    <citation type="submission" date="2025-09" db="UniProtKB">
        <authorList>
            <consortium name="Ensembl"/>
        </authorList>
    </citation>
    <scope>IDENTIFICATION</scope>
</reference>
<reference evidence="4" key="3">
    <citation type="submission" date="2020-05" db="EMBL/GenBank/DDBJ databases">
        <title>Electrophorus electricus (electric eel) genome, fEleEle1, primary haplotype.</title>
        <authorList>
            <person name="Myers G."/>
            <person name="Meyer A."/>
            <person name="Fedrigo O."/>
            <person name="Formenti G."/>
            <person name="Rhie A."/>
            <person name="Tracey A."/>
            <person name="Sims Y."/>
            <person name="Jarvis E.D."/>
        </authorList>
    </citation>
    <scope>NUCLEOTIDE SEQUENCE [LARGE SCALE GENOMIC DNA]</scope>
</reference>
<dbReference type="PANTHER" id="PTHR43880">
    <property type="entry name" value="ALCOHOL DEHYDROGENASE"/>
    <property type="match status" value="1"/>
</dbReference>
<dbReference type="Proteomes" id="UP000314983">
    <property type="component" value="Chromosome 11"/>
</dbReference>
<organism evidence="4 5">
    <name type="scientific">Electrophorus electricus</name>
    <name type="common">Electric eel</name>
    <name type="synonym">Gymnotus electricus</name>
    <dbReference type="NCBI Taxonomy" id="8005"/>
    <lineage>
        <taxon>Eukaryota</taxon>
        <taxon>Metazoa</taxon>
        <taxon>Chordata</taxon>
        <taxon>Craniata</taxon>
        <taxon>Vertebrata</taxon>
        <taxon>Euteleostomi</taxon>
        <taxon>Actinopterygii</taxon>
        <taxon>Neopterygii</taxon>
        <taxon>Teleostei</taxon>
        <taxon>Ostariophysi</taxon>
        <taxon>Gymnotiformes</taxon>
        <taxon>Gymnotoidei</taxon>
        <taxon>Gymnotidae</taxon>
        <taxon>Electrophorus</taxon>
    </lineage>
</organism>
<reference evidence="4" key="4">
    <citation type="submission" date="2025-08" db="UniProtKB">
        <authorList>
            <consortium name="Ensembl"/>
        </authorList>
    </citation>
    <scope>IDENTIFICATION</scope>
</reference>
<keyword evidence="2" id="KW-0479">Metal-binding</keyword>
<proteinExistence type="predicted"/>
<dbReference type="GeneTree" id="ENSGT00940000164529"/>
<protein>
    <recommendedName>
        <fullName evidence="6">Alcohol dehydrogenase-like C-terminal domain-containing protein</fullName>
    </recommendedName>
</protein>
<evidence type="ECO:0000256" key="2">
    <source>
        <dbReference type="ARBA" id="ARBA00022723"/>
    </source>
</evidence>
<dbReference type="GO" id="GO:0046294">
    <property type="term" value="P:formaldehyde catabolic process"/>
    <property type="evidence" value="ECO:0007669"/>
    <property type="project" value="TreeGrafter"/>
</dbReference>
<accession>A0A4W4H6T0</accession>
<reference evidence="5" key="1">
    <citation type="journal article" date="2014" name="Science">
        <title>Nonhuman genetics. Genomic basis for the convergent evolution of electric organs.</title>
        <authorList>
            <person name="Gallant J.R."/>
            <person name="Traeger L.L."/>
            <person name="Volkening J.D."/>
            <person name="Moffett H."/>
            <person name="Chen P.H."/>
            <person name="Novina C.D."/>
            <person name="Phillips G.N.Jr."/>
            <person name="Anand R."/>
            <person name="Wells G.B."/>
            <person name="Pinch M."/>
            <person name="Guth R."/>
            <person name="Unguez G.A."/>
            <person name="Albert J.S."/>
            <person name="Zakon H.H."/>
            <person name="Samanta M.P."/>
            <person name="Sussman M.R."/>
        </authorList>
    </citation>
    <scope>NUCLEOTIDE SEQUENCE [LARGE SCALE GENOMIC DNA]</scope>
</reference>
<dbReference type="SUPFAM" id="SSF50129">
    <property type="entry name" value="GroES-like"/>
    <property type="match status" value="1"/>
</dbReference>
<dbReference type="GO" id="GO:0008270">
    <property type="term" value="F:zinc ion binding"/>
    <property type="evidence" value="ECO:0007669"/>
    <property type="project" value="TreeGrafter"/>
</dbReference>
<dbReference type="AlphaFoldDB" id="A0A4W4H6T0"/>
<dbReference type="InterPro" id="IPR036291">
    <property type="entry name" value="NAD(P)-bd_dom_sf"/>
</dbReference>
<evidence type="ECO:0008006" key="6">
    <source>
        <dbReference type="Google" id="ProtNLM"/>
    </source>
</evidence>
<dbReference type="Gene3D" id="3.40.50.720">
    <property type="entry name" value="NAD(P)-binding Rossmann-like Domain"/>
    <property type="match status" value="1"/>
</dbReference>
<dbReference type="SUPFAM" id="SSF51735">
    <property type="entry name" value="NAD(P)-binding Rossmann-fold domains"/>
    <property type="match status" value="1"/>
</dbReference>
<keyword evidence="3" id="KW-0862">Zinc</keyword>
<name>A0A4W4H6T0_ELEEL</name>
<sequence>MGCKNAGASRIIAKIFGATDFVNPKSHKKPISEVLCVGNGAVMRSALESCVKGWGVSVLVGWTDVQDFSARPIQLISGKTWKGSLFGGFKSKDSVPKLVLDYMAGRIMLDEFVTHTMSLDQVNHAVQLMKTGGCIRTIINPSK</sequence>
<evidence type="ECO:0000313" key="5">
    <source>
        <dbReference type="Proteomes" id="UP000314983"/>
    </source>
</evidence>
<dbReference type="Ensembl" id="ENSEEET00000046292.2">
    <property type="protein sequence ID" value="ENSEEEP00000045784.2"/>
    <property type="gene ID" value="ENSEEEG00000027634.1"/>
</dbReference>
<dbReference type="InterPro" id="IPR011032">
    <property type="entry name" value="GroES-like_sf"/>
</dbReference>
<evidence type="ECO:0000256" key="3">
    <source>
        <dbReference type="ARBA" id="ARBA00022833"/>
    </source>
</evidence>
<dbReference type="OMA" id="HSRPINQ"/>
<evidence type="ECO:0000313" key="4">
    <source>
        <dbReference type="Ensembl" id="ENSEEEP00000045784.2"/>
    </source>
</evidence>
<dbReference type="Gene3D" id="3.90.180.10">
    <property type="entry name" value="Medium-chain alcohol dehydrogenases, catalytic domain"/>
    <property type="match status" value="1"/>
</dbReference>
<comment type="cofactor">
    <cofactor evidence="1">
        <name>Zn(2+)</name>
        <dbReference type="ChEBI" id="CHEBI:29105"/>
    </cofactor>
</comment>